<sequence length="415" mass="47579">MESESVEGNLIELVSKSFPEEHIEELSAEDCENTGNNKVRKYSFVWHYFRSAENDVGGSLECVICTSSVSNQTSNLARHLFSAHNITKKSHSGEVDNETSAHIVLSRPSRSFIWKYCTKEDCRYARCHLCDKLLYFGSGNTANLTKHLRRKHSEVIQEESSSKEMEDSEDLLTVLSSKQMDSSINSCDDEFCKIKENTSDSKQSRKERKGSSYVWNYCEKLSRHTIRCKLCQKVMSFHGTANVITHLQRRHNIIGRVDNETTTFNDGAEEDNLLPDLKEDSDINVHRRRRPAAGTSIVWKYCTRLGPDVVRCSFCKKNLSFQGTSNLQRHLHRMHGIVTQGRGFKEVNYGSAEIDDSFVWEHCDRIENSKIKCSMCNSTFNEKEFSKIRTHLTVTHAIHLGPPPKLRRRNVVSEV</sequence>
<reference evidence="6" key="1">
    <citation type="submission" date="2013-07" db="EMBL/GenBank/DDBJ databases">
        <authorList>
            <person name="Geib S."/>
        </authorList>
    </citation>
    <scope>NUCLEOTIDE SEQUENCE</scope>
</reference>
<evidence type="ECO:0000313" key="6">
    <source>
        <dbReference type="EMBL" id="JAC03347.1"/>
    </source>
</evidence>
<feature type="domain" description="BED-type" evidence="5">
    <location>
        <begin position="40"/>
        <end position="91"/>
    </location>
</feature>
<keyword evidence="3" id="KW-0862">Zinc</keyword>
<keyword evidence="2 4" id="KW-0863">Zinc-finger</keyword>
<dbReference type="InterPro" id="IPR003656">
    <property type="entry name" value="Znf_BED"/>
</dbReference>
<keyword evidence="1" id="KW-0479">Metal-binding</keyword>
<dbReference type="InterPro" id="IPR053031">
    <property type="entry name" value="Cuticle_assoc_protein"/>
</dbReference>
<dbReference type="PANTHER" id="PTHR34396">
    <property type="entry name" value="OS03G0264950 PROTEIN-RELATED"/>
    <property type="match status" value="1"/>
</dbReference>
<evidence type="ECO:0000256" key="4">
    <source>
        <dbReference type="PROSITE-ProRule" id="PRU00027"/>
    </source>
</evidence>
<dbReference type="SMART" id="SM00355">
    <property type="entry name" value="ZnF_C2H2"/>
    <property type="match status" value="5"/>
</dbReference>
<dbReference type="InterPro" id="IPR036236">
    <property type="entry name" value="Znf_C2H2_sf"/>
</dbReference>
<dbReference type="SUPFAM" id="SSF57667">
    <property type="entry name" value="beta-beta-alpha zinc fingers"/>
    <property type="match status" value="4"/>
</dbReference>
<reference evidence="6" key="2">
    <citation type="journal article" date="2014" name="BMC Genomics">
        <title>A genomic perspective to assessing quality of mass-reared SIT flies used in Mediterranean fruit fly (Ceratitis capitata) eradication in California.</title>
        <authorList>
            <person name="Calla B."/>
            <person name="Hall B."/>
            <person name="Hou S."/>
            <person name="Geib S.M."/>
        </authorList>
    </citation>
    <scope>NUCLEOTIDE SEQUENCE</scope>
</reference>
<evidence type="ECO:0000256" key="2">
    <source>
        <dbReference type="ARBA" id="ARBA00022771"/>
    </source>
</evidence>
<dbReference type="EMBL" id="GAMC01003209">
    <property type="protein sequence ID" value="JAC03347.1"/>
    <property type="molecule type" value="mRNA"/>
</dbReference>
<accession>W8C856</accession>
<dbReference type="SMART" id="SM00614">
    <property type="entry name" value="ZnF_BED"/>
    <property type="match status" value="4"/>
</dbReference>
<evidence type="ECO:0000259" key="5">
    <source>
        <dbReference type="PROSITE" id="PS50808"/>
    </source>
</evidence>
<evidence type="ECO:0000256" key="3">
    <source>
        <dbReference type="ARBA" id="ARBA00022833"/>
    </source>
</evidence>
<feature type="domain" description="BED-type" evidence="5">
    <location>
        <begin position="108"/>
        <end position="159"/>
    </location>
</feature>
<dbReference type="OrthoDB" id="1607513at2759"/>
<dbReference type="GO" id="GO:0008270">
    <property type="term" value="F:zinc ion binding"/>
    <property type="evidence" value="ECO:0007669"/>
    <property type="project" value="UniProtKB-KW"/>
</dbReference>
<name>W8C856_CERCA</name>
<dbReference type="GO" id="GO:0005634">
    <property type="term" value="C:nucleus"/>
    <property type="evidence" value="ECO:0007669"/>
    <property type="project" value="TreeGrafter"/>
</dbReference>
<dbReference type="InterPro" id="IPR013087">
    <property type="entry name" value="Znf_C2H2_type"/>
</dbReference>
<dbReference type="GO" id="GO:1990837">
    <property type="term" value="F:sequence-specific double-stranded DNA binding"/>
    <property type="evidence" value="ECO:0007669"/>
    <property type="project" value="TreeGrafter"/>
</dbReference>
<evidence type="ECO:0000256" key="1">
    <source>
        <dbReference type="ARBA" id="ARBA00022723"/>
    </source>
</evidence>
<proteinExistence type="evidence at transcript level"/>
<dbReference type="AlphaFoldDB" id="W8C856"/>
<feature type="domain" description="BED-type" evidence="5">
    <location>
        <begin position="293"/>
        <end position="335"/>
    </location>
</feature>
<protein>
    <recommendedName>
        <fullName evidence="5">BED-type domain-containing protein</fullName>
    </recommendedName>
</protein>
<dbReference type="PROSITE" id="PS50808">
    <property type="entry name" value="ZF_BED"/>
    <property type="match status" value="4"/>
</dbReference>
<dbReference type="GO" id="GO:0006357">
    <property type="term" value="P:regulation of transcription by RNA polymerase II"/>
    <property type="evidence" value="ECO:0007669"/>
    <property type="project" value="TreeGrafter"/>
</dbReference>
<dbReference type="Pfam" id="PF02892">
    <property type="entry name" value="zf-BED"/>
    <property type="match status" value="4"/>
</dbReference>
<dbReference type="PANTHER" id="PTHR34396:SF25">
    <property type="entry name" value="BOUNDARY ELEMENT ASSOCIATED FACTOR"/>
    <property type="match status" value="1"/>
</dbReference>
<organism evidence="6">
    <name type="scientific">Ceratitis capitata</name>
    <name type="common">Mediterranean fruit fly</name>
    <name type="synonym">Tephritis capitata</name>
    <dbReference type="NCBI Taxonomy" id="7213"/>
    <lineage>
        <taxon>Eukaryota</taxon>
        <taxon>Metazoa</taxon>
        <taxon>Ecdysozoa</taxon>
        <taxon>Arthropoda</taxon>
        <taxon>Hexapoda</taxon>
        <taxon>Insecta</taxon>
        <taxon>Pterygota</taxon>
        <taxon>Neoptera</taxon>
        <taxon>Endopterygota</taxon>
        <taxon>Diptera</taxon>
        <taxon>Brachycera</taxon>
        <taxon>Muscomorpha</taxon>
        <taxon>Tephritoidea</taxon>
        <taxon>Tephritidae</taxon>
        <taxon>Ceratitis</taxon>
        <taxon>Ceratitis</taxon>
    </lineage>
</organism>
<feature type="domain" description="BED-type" evidence="5">
    <location>
        <begin position="209"/>
        <end position="251"/>
    </location>
</feature>